<gene>
    <name evidence="2" type="ORF">E2C01_048784</name>
</gene>
<evidence type="ECO:0000313" key="2">
    <source>
        <dbReference type="EMBL" id="MPC54855.1"/>
    </source>
</evidence>
<evidence type="ECO:0000313" key="3">
    <source>
        <dbReference type="Proteomes" id="UP000324222"/>
    </source>
</evidence>
<protein>
    <submittedName>
        <fullName evidence="2">Uncharacterized protein</fullName>
    </submittedName>
</protein>
<reference evidence="2 3" key="1">
    <citation type="submission" date="2019-05" db="EMBL/GenBank/DDBJ databases">
        <title>Another draft genome of Portunus trituberculatus and its Hox gene families provides insights of decapod evolution.</title>
        <authorList>
            <person name="Jeong J.-H."/>
            <person name="Song I."/>
            <person name="Kim S."/>
            <person name="Choi T."/>
            <person name="Kim D."/>
            <person name="Ryu S."/>
            <person name="Kim W."/>
        </authorList>
    </citation>
    <scope>NUCLEOTIDE SEQUENCE [LARGE SCALE GENOMIC DNA]</scope>
    <source>
        <tissue evidence="2">Muscle</tissue>
    </source>
</reference>
<accession>A0A5B7GBZ9</accession>
<feature type="region of interest" description="Disordered" evidence="1">
    <location>
        <begin position="55"/>
        <end position="78"/>
    </location>
</feature>
<dbReference type="Proteomes" id="UP000324222">
    <property type="component" value="Unassembled WGS sequence"/>
</dbReference>
<dbReference type="AlphaFoldDB" id="A0A5B7GBZ9"/>
<keyword evidence="3" id="KW-1185">Reference proteome</keyword>
<evidence type="ECO:0000256" key="1">
    <source>
        <dbReference type="SAM" id="MobiDB-lite"/>
    </source>
</evidence>
<organism evidence="2 3">
    <name type="scientific">Portunus trituberculatus</name>
    <name type="common">Swimming crab</name>
    <name type="synonym">Neptunus trituberculatus</name>
    <dbReference type="NCBI Taxonomy" id="210409"/>
    <lineage>
        <taxon>Eukaryota</taxon>
        <taxon>Metazoa</taxon>
        <taxon>Ecdysozoa</taxon>
        <taxon>Arthropoda</taxon>
        <taxon>Crustacea</taxon>
        <taxon>Multicrustacea</taxon>
        <taxon>Malacostraca</taxon>
        <taxon>Eumalacostraca</taxon>
        <taxon>Eucarida</taxon>
        <taxon>Decapoda</taxon>
        <taxon>Pleocyemata</taxon>
        <taxon>Brachyura</taxon>
        <taxon>Eubrachyura</taxon>
        <taxon>Portunoidea</taxon>
        <taxon>Portunidae</taxon>
        <taxon>Portuninae</taxon>
        <taxon>Portunus</taxon>
    </lineage>
</organism>
<sequence>MHDLEQLVQHPTRIPDRLRDKPNILDRFLISNSSAYAVTLSSLLGSSDENLISVSSPISPIPPQDPTKAEVPLPIRGT</sequence>
<comment type="caution">
    <text evidence="2">The sequence shown here is derived from an EMBL/GenBank/DDBJ whole genome shotgun (WGS) entry which is preliminary data.</text>
</comment>
<dbReference type="EMBL" id="VSRR010012687">
    <property type="protein sequence ID" value="MPC54855.1"/>
    <property type="molecule type" value="Genomic_DNA"/>
</dbReference>
<name>A0A5B7GBZ9_PORTR</name>
<proteinExistence type="predicted"/>